<accession>A0A5C1Y7U5</accession>
<feature type="transmembrane region" description="Helical" evidence="7">
    <location>
        <begin position="108"/>
        <end position="127"/>
    </location>
</feature>
<comment type="similarity">
    <text evidence="7">Belongs to the binding-protein-dependent transport system permease family.</text>
</comment>
<feature type="transmembrane region" description="Helical" evidence="7">
    <location>
        <begin position="33"/>
        <end position="55"/>
    </location>
</feature>
<proteinExistence type="inferred from homology"/>
<keyword evidence="5 7" id="KW-1133">Transmembrane helix</keyword>
<dbReference type="EMBL" id="CP043504">
    <property type="protein sequence ID" value="QEO09921.1"/>
    <property type="molecule type" value="Genomic_DNA"/>
</dbReference>
<dbReference type="GO" id="GO:0055085">
    <property type="term" value="P:transmembrane transport"/>
    <property type="evidence" value="ECO:0007669"/>
    <property type="project" value="InterPro"/>
</dbReference>
<dbReference type="InterPro" id="IPR000515">
    <property type="entry name" value="MetI-like"/>
</dbReference>
<dbReference type="OrthoDB" id="7274389at2"/>
<dbReference type="RefSeq" id="WP_149325339.1">
    <property type="nucleotide sequence ID" value="NZ_CP043504.1"/>
</dbReference>
<feature type="transmembrane region" description="Helical" evidence="7">
    <location>
        <begin position="164"/>
        <end position="186"/>
    </location>
</feature>
<dbReference type="GO" id="GO:0005886">
    <property type="term" value="C:plasma membrane"/>
    <property type="evidence" value="ECO:0007669"/>
    <property type="project" value="UniProtKB-SubCell"/>
</dbReference>
<dbReference type="PANTHER" id="PTHR30151:SF0">
    <property type="entry name" value="ABC TRANSPORTER PERMEASE PROTEIN MJ0413-RELATED"/>
    <property type="match status" value="1"/>
</dbReference>
<dbReference type="KEGG" id="lyk:FLP23_07840"/>
<feature type="domain" description="ABC transmembrane type-1" evidence="8">
    <location>
        <begin position="100"/>
        <end position="285"/>
    </location>
</feature>
<gene>
    <name evidence="9" type="ORF">FLP23_07840</name>
</gene>
<evidence type="ECO:0000256" key="3">
    <source>
        <dbReference type="ARBA" id="ARBA00022475"/>
    </source>
</evidence>
<evidence type="ECO:0000313" key="10">
    <source>
        <dbReference type="Proteomes" id="UP000322159"/>
    </source>
</evidence>
<organism evidence="9 10">
    <name type="scientific">Protaetiibacter larvae</name>
    <dbReference type="NCBI Taxonomy" id="2592654"/>
    <lineage>
        <taxon>Bacteria</taxon>
        <taxon>Bacillati</taxon>
        <taxon>Actinomycetota</taxon>
        <taxon>Actinomycetes</taxon>
        <taxon>Micrococcales</taxon>
        <taxon>Microbacteriaceae</taxon>
        <taxon>Protaetiibacter</taxon>
    </lineage>
</organism>
<dbReference type="Gene3D" id="1.10.3720.10">
    <property type="entry name" value="MetI-like"/>
    <property type="match status" value="1"/>
</dbReference>
<dbReference type="SUPFAM" id="SSF161098">
    <property type="entry name" value="MetI-like"/>
    <property type="match status" value="1"/>
</dbReference>
<evidence type="ECO:0000256" key="5">
    <source>
        <dbReference type="ARBA" id="ARBA00022989"/>
    </source>
</evidence>
<dbReference type="Pfam" id="PF00528">
    <property type="entry name" value="BPD_transp_1"/>
    <property type="match status" value="1"/>
</dbReference>
<evidence type="ECO:0000256" key="2">
    <source>
        <dbReference type="ARBA" id="ARBA00022448"/>
    </source>
</evidence>
<dbReference type="AlphaFoldDB" id="A0A5C1Y7U5"/>
<keyword evidence="4 7" id="KW-0812">Transmembrane</keyword>
<dbReference type="PROSITE" id="PS50928">
    <property type="entry name" value="ABC_TM1"/>
    <property type="match status" value="1"/>
</dbReference>
<evidence type="ECO:0000256" key="6">
    <source>
        <dbReference type="ARBA" id="ARBA00023136"/>
    </source>
</evidence>
<protein>
    <submittedName>
        <fullName evidence="9">ABC transporter permease subunit</fullName>
    </submittedName>
</protein>
<evidence type="ECO:0000256" key="7">
    <source>
        <dbReference type="RuleBase" id="RU363032"/>
    </source>
</evidence>
<evidence type="ECO:0000259" key="8">
    <source>
        <dbReference type="PROSITE" id="PS50928"/>
    </source>
</evidence>
<keyword evidence="6 7" id="KW-0472">Membrane</keyword>
<dbReference type="CDD" id="cd06261">
    <property type="entry name" value="TM_PBP2"/>
    <property type="match status" value="1"/>
</dbReference>
<feature type="transmembrane region" description="Helical" evidence="7">
    <location>
        <begin position="263"/>
        <end position="284"/>
    </location>
</feature>
<keyword evidence="3" id="KW-1003">Cell membrane</keyword>
<keyword evidence="10" id="KW-1185">Reference proteome</keyword>
<name>A0A5C1Y7U5_9MICO</name>
<evidence type="ECO:0000256" key="4">
    <source>
        <dbReference type="ARBA" id="ARBA00022692"/>
    </source>
</evidence>
<reference evidence="9 10" key="1">
    <citation type="submission" date="2019-09" db="EMBL/GenBank/DDBJ databases">
        <title>Genome sequencing of strain KACC 19322.</title>
        <authorList>
            <person name="Heo J."/>
            <person name="Kim S.-J."/>
            <person name="Kim J.-S."/>
            <person name="Hong S.-B."/>
            <person name="Kwon S.-W."/>
        </authorList>
    </citation>
    <scope>NUCLEOTIDE SEQUENCE [LARGE SCALE GENOMIC DNA]</scope>
    <source>
        <strain evidence="9 10">KACC 19322</strain>
    </source>
</reference>
<feature type="transmembrane region" description="Helical" evidence="7">
    <location>
        <begin position="134"/>
        <end position="158"/>
    </location>
</feature>
<dbReference type="InterPro" id="IPR035906">
    <property type="entry name" value="MetI-like_sf"/>
</dbReference>
<dbReference type="Proteomes" id="UP000322159">
    <property type="component" value="Chromosome"/>
</dbReference>
<evidence type="ECO:0000256" key="1">
    <source>
        <dbReference type="ARBA" id="ARBA00004651"/>
    </source>
</evidence>
<sequence length="299" mass="31142">MTLATFGAVTSPEQDAAVRRQVRRDRGRALGRSVGRALVNAALTFAIVLLLWQGIVSLTGISPYVAKGPLDVWDYLFVDAPGVDPEKSAAAHRAALLPLLGTTLQDAALGWVVGMAVAIVLAVLFSLSRAIEAGVVPLALVLRTVPLVSIAPVIILLTGRGTTASVAVIGSIVVLFPALASVLFGLSRANRESLDLVAVYGGGRFTQLRKVSIPGALPSLFVAARVSVPGAVTGALLAEWLSTGTGIGGMIQKFSASARFDELWASVALITVVTLLLYNVVQLIENVVLARMGMAATLR</sequence>
<comment type="subcellular location">
    <subcellularLocation>
        <location evidence="1 7">Cell membrane</location>
        <topology evidence="1 7">Multi-pass membrane protein</topology>
    </subcellularLocation>
</comment>
<evidence type="ECO:0000313" key="9">
    <source>
        <dbReference type="EMBL" id="QEO09921.1"/>
    </source>
</evidence>
<dbReference type="PANTHER" id="PTHR30151">
    <property type="entry name" value="ALKANE SULFONATE ABC TRANSPORTER-RELATED, MEMBRANE SUBUNIT"/>
    <property type="match status" value="1"/>
</dbReference>
<keyword evidence="2 7" id="KW-0813">Transport</keyword>